<dbReference type="Pfam" id="PF10123">
    <property type="entry name" value="Mu-like_Pro"/>
    <property type="match status" value="1"/>
</dbReference>
<dbReference type="PIRSF" id="PIRSF016624">
    <property type="entry name" value="Mu_prophg_I"/>
    <property type="match status" value="1"/>
</dbReference>
<dbReference type="RefSeq" id="WP_219502880.1">
    <property type="nucleotide sequence ID" value="NZ_JAHXDN010000003.1"/>
</dbReference>
<dbReference type="GO" id="GO:0008233">
    <property type="term" value="F:peptidase activity"/>
    <property type="evidence" value="ECO:0007669"/>
    <property type="project" value="UniProtKB-KW"/>
</dbReference>
<evidence type="ECO:0000313" key="2">
    <source>
        <dbReference type="Proteomes" id="UP001138661"/>
    </source>
</evidence>
<gene>
    <name evidence="1" type="ORF">KX928_12620</name>
</gene>
<reference evidence="1" key="1">
    <citation type="submission" date="2021-07" db="EMBL/GenBank/DDBJ databases">
        <title>Roseobacter insulae sp. nov., isolated from a tidal flat.</title>
        <authorList>
            <person name="Park S."/>
            <person name="Yoon J.-H."/>
        </authorList>
    </citation>
    <scope>NUCLEOTIDE SEQUENCE</scope>
    <source>
        <strain evidence="1">YSTF-M11</strain>
    </source>
</reference>
<comment type="caution">
    <text evidence="1">The sequence shown here is derived from an EMBL/GenBank/DDBJ whole genome shotgun (WGS) entry which is preliminary data.</text>
</comment>
<sequence length="366" mass="38280">MTLADHLTALMSAQSLPDTVAENAAPEWIHLLPAGEAGVIGTSDARGPYHVTNPDQIIAASFAVDDRLPIDENHATDLAAPSGQPAPARGWIVAMEARPDGIWGQVEWTTQGAELVTSRAYRGISPVIVHPKNGPKTIQAILRASLVNKPNLRGMTSLHQQETGMNFREKLIEMLSIDAASSDDDIMKALSAKMKGKGSDAAMQSALGEVGVALGLEADAKPDAIVAAAQAATKSDDKTIAALQASNAALTSTVTELSATVTSLQEGQSDAASESFFQTALAERRAGVNEASKDKWIALHQADPENAAALIAALPKLGKTATTLEPPAPKDGEVSLNADQRLIASQLGLTEEAYAKSLQSENKEAS</sequence>
<keyword evidence="2" id="KW-1185">Reference proteome</keyword>
<keyword evidence="1" id="KW-0645">Protease</keyword>
<dbReference type="InterPro" id="IPR012106">
    <property type="entry name" value="Phage_Mu_Gp1"/>
</dbReference>
<proteinExistence type="predicted"/>
<dbReference type="GO" id="GO:0006508">
    <property type="term" value="P:proteolysis"/>
    <property type="evidence" value="ECO:0007669"/>
    <property type="project" value="UniProtKB-KW"/>
</dbReference>
<name>A0A9X1K2K9_9RHOB</name>
<organism evidence="1 2">
    <name type="scientific">Roseobacter insulae</name>
    <dbReference type="NCBI Taxonomy" id="2859783"/>
    <lineage>
        <taxon>Bacteria</taxon>
        <taxon>Pseudomonadati</taxon>
        <taxon>Pseudomonadota</taxon>
        <taxon>Alphaproteobacteria</taxon>
        <taxon>Rhodobacterales</taxon>
        <taxon>Roseobacteraceae</taxon>
        <taxon>Roseobacter</taxon>
    </lineage>
</organism>
<dbReference type="AlphaFoldDB" id="A0A9X1K2K9"/>
<evidence type="ECO:0000313" key="1">
    <source>
        <dbReference type="EMBL" id="MBW4708628.1"/>
    </source>
</evidence>
<accession>A0A9X1K2K9</accession>
<protein>
    <submittedName>
        <fullName evidence="1">Phage protease</fullName>
    </submittedName>
</protein>
<keyword evidence="1" id="KW-0378">Hydrolase</keyword>
<dbReference type="Proteomes" id="UP001138661">
    <property type="component" value="Unassembled WGS sequence"/>
</dbReference>
<dbReference type="EMBL" id="JAHXDN010000003">
    <property type="protein sequence ID" value="MBW4708628.1"/>
    <property type="molecule type" value="Genomic_DNA"/>
</dbReference>